<dbReference type="InterPro" id="IPR009327">
    <property type="entry name" value="Cupin_DUF985"/>
</dbReference>
<evidence type="ECO:0000313" key="2">
    <source>
        <dbReference type="EMBL" id="SAK90234.1"/>
    </source>
</evidence>
<dbReference type="CDD" id="cd06121">
    <property type="entry name" value="cupin_YML079wp"/>
    <property type="match status" value="1"/>
</dbReference>
<comment type="caution">
    <text evidence="2">The sequence shown here is derived from an EMBL/GenBank/DDBJ whole genome shotgun (WGS) entry which is preliminary data.</text>
</comment>
<dbReference type="EMBL" id="FCNX02000014">
    <property type="protein sequence ID" value="SAK90234.1"/>
    <property type="molecule type" value="Genomic_DNA"/>
</dbReference>
<evidence type="ECO:0000259" key="1">
    <source>
        <dbReference type="Pfam" id="PF06172"/>
    </source>
</evidence>
<dbReference type="SUPFAM" id="SSF51182">
    <property type="entry name" value="RmlC-like cupins"/>
    <property type="match status" value="1"/>
</dbReference>
<dbReference type="OrthoDB" id="9798288at2"/>
<keyword evidence="3" id="KW-1185">Reference proteome</keyword>
<proteinExistence type="predicted"/>
<dbReference type="Pfam" id="PF06172">
    <property type="entry name" value="Cupin_5"/>
    <property type="match status" value="1"/>
</dbReference>
<accession>A0A158D6C6</accession>
<dbReference type="Gene3D" id="2.60.120.10">
    <property type="entry name" value="Jelly Rolls"/>
    <property type="match status" value="1"/>
</dbReference>
<dbReference type="PANTHER" id="PTHR33387">
    <property type="entry name" value="RMLC-LIKE JELLY ROLL FOLD PROTEIN"/>
    <property type="match status" value="1"/>
</dbReference>
<reference evidence="2" key="1">
    <citation type="submission" date="2016-01" db="EMBL/GenBank/DDBJ databases">
        <authorList>
            <person name="Peeters C."/>
        </authorList>
    </citation>
    <scope>NUCLEOTIDE SEQUENCE</scope>
    <source>
        <strain evidence="2">LMG 29320</strain>
    </source>
</reference>
<dbReference type="RefSeq" id="WP_061137055.1">
    <property type="nucleotide sequence ID" value="NZ_FCNX02000014.1"/>
</dbReference>
<dbReference type="InterPro" id="IPR011051">
    <property type="entry name" value="RmlC_Cupin_sf"/>
</dbReference>
<protein>
    <recommendedName>
        <fullName evidence="1">DUF985 domain-containing protein</fullName>
    </recommendedName>
</protein>
<name>A0A158D6C6_9BURK</name>
<dbReference type="STRING" id="1777138.AWB77_04961"/>
<organism evidence="2 3">
    <name type="scientific">Caballeronia fortuita</name>
    <dbReference type="NCBI Taxonomy" id="1777138"/>
    <lineage>
        <taxon>Bacteria</taxon>
        <taxon>Pseudomonadati</taxon>
        <taxon>Pseudomonadota</taxon>
        <taxon>Betaproteobacteria</taxon>
        <taxon>Burkholderiales</taxon>
        <taxon>Burkholderiaceae</taxon>
        <taxon>Caballeronia</taxon>
    </lineage>
</organism>
<feature type="domain" description="DUF985" evidence="1">
    <location>
        <begin position="9"/>
        <end position="146"/>
    </location>
</feature>
<evidence type="ECO:0000313" key="3">
    <source>
        <dbReference type="Proteomes" id="UP000054903"/>
    </source>
</evidence>
<dbReference type="Proteomes" id="UP000054903">
    <property type="component" value="Unassembled WGS sequence"/>
</dbReference>
<dbReference type="PANTHER" id="PTHR33387:SF3">
    <property type="entry name" value="DUF985 DOMAIN-CONTAINING PROTEIN"/>
    <property type="match status" value="1"/>
</dbReference>
<sequence>MQRARIDSKELIERLKLEPHPEGGFFRETYRASGKVTRENEVETRSASTAIYFLLCDGAHSAWHRIRSDEVWHFYAGDPVDVHVLDANGGLVTHRLGNALDHADSVFQAVVEAGNWFAAECRDTEGAALVGCTVAPGFEFSEFELAAPGALESSYPQHRELIARLSLKA</sequence>
<dbReference type="InterPro" id="IPR014710">
    <property type="entry name" value="RmlC-like_jellyroll"/>
</dbReference>
<gene>
    <name evidence="2" type="ORF">AWB77_04961</name>
</gene>
<dbReference type="AlphaFoldDB" id="A0A158D6C6"/>
<dbReference type="InterPro" id="IPR039935">
    <property type="entry name" value="YML079W-like"/>
</dbReference>